<dbReference type="AlphaFoldDB" id="A0A426YSY2"/>
<comment type="caution">
    <text evidence="1">The sequence shown here is derived from an EMBL/GenBank/DDBJ whole genome shotgun (WGS) entry which is preliminary data.</text>
</comment>
<proteinExistence type="predicted"/>
<dbReference type="EMBL" id="AMZH03010413">
    <property type="protein sequence ID" value="RRT54805.1"/>
    <property type="molecule type" value="Genomic_DNA"/>
</dbReference>
<sequence length="138" mass="15667">MSSVVVSHAMVKESAQLNSALVRKLVRKLRRGRLGPLESAPQVLLSCGLSKDPAQKPRQGGELDIAPSILKSVPRLRRDLNQPYANHGWNLAFEFKHRYPPYGSCWLPVRLKRYHCQVLFRCRKQGVSDSMPKTYDPS</sequence>
<dbReference type="Proteomes" id="UP000287651">
    <property type="component" value="Unassembled WGS sequence"/>
</dbReference>
<name>A0A426YSY2_ENSVE</name>
<organism evidence="1 2">
    <name type="scientific">Ensete ventricosum</name>
    <name type="common">Abyssinian banana</name>
    <name type="synonym">Musa ensete</name>
    <dbReference type="NCBI Taxonomy" id="4639"/>
    <lineage>
        <taxon>Eukaryota</taxon>
        <taxon>Viridiplantae</taxon>
        <taxon>Streptophyta</taxon>
        <taxon>Embryophyta</taxon>
        <taxon>Tracheophyta</taxon>
        <taxon>Spermatophyta</taxon>
        <taxon>Magnoliopsida</taxon>
        <taxon>Liliopsida</taxon>
        <taxon>Zingiberales</taxon>
        <taxon>Musaceae</taxon>
        <taxon>Ensete</taxon>
    </lineage>
</organism>
<reference evidence="1 2" key="1">
    <citation type="journal article" date="2014" name="Agronomy (Basel)">
        <title>A Draft Genome Sequence for Ensete ventricosum, the Drought-Tolerant Tree Against Hunger.</title>
        <authorList>
            <person name="Harrison J."/>
            <person name="Moore K.A."/>
            <person name="Paszkiewicz K."/>
            <person name="Jones T."/>
            <person name="Grant M."/>
            <person name="Ambacheew D."/>
            <person name="Muzemil S."/>
            <person name="Studholme D.J."/>
        </authorList>
    </citation>
    <scope>NUCLEOTIDE SEQUENCE [LARGE SCALE GENOMIC DNA]</scope>
</reference>
<accession>A0A426YSY2</accession>
<evidence type="ECO:0000313" key="2">
    <source>
        <dbReference type="Proteomes" id="UP000287651"/>
    </source>
</evidence>
<gene>
    <name evidence="1" type="ORF">B296_00020637</name>
</gene>
<evidence type="ECO:0000313" key="1">
    <source>
        <dbReference type="EMBL" id="RRT54805.1"/>
    </source>
</evidence>
<protein>
    <submittedName>
        <fullName evidence="1">Uncharacterized protein</fullName>
    </submittedName>
</protein>